<dbReference type="EMBL" id="CP014672">
    <property type="protein sequence ID" value="ANW98800.1"/>
    <property type="molecule type" value="Genomic_DNA"/>
</dbReference>
<dbReference type="AlphaFoldDB" id="A0A1B1YDG5"/>
<feature type="domain" description="Putative Flagellin Flp1-like" evidence="2">
    <location>
        <begin position="7"/>
        <end position="51"/>
    </location>
</feature>
<evidence type="ECO:0000313" key="4">
    <source>
        <dbReference type="Proteomes" id="UP000092971"/>
    </source>
</evidence>
<dbReference type="Proteomes" id="UP000092971">
    <property type="component" value="Chromosome"/>
</dbReference>
<sequence length="64" mass="6968">MKIMLRKLVSDEKGINTVEIVVLVAIALGLALVFREQIFSFVKNLLGEVLNPGMYGLPSITPAP</sequence>
<evidence type="ECO:0000256" key="1">
    <source>
        <dbReference type="SAM" id="Phobius"/>
    </source>
</evidence>
<protein>
    <recommendedName>
        <fullName evidence="2">Putative Flagellin Flp1-like domain-containing protein</fullName>
    </recommendedName>
</protein>
<gene>
    <name evidence="3" type="ORF">CSTERTH_07055</name>
</gene>
<name>A0A1B1YDG5_THEST</name>
<keyword evidence="1" id="KW-0812">Transmembrane</keyword>
<organism evidence="3 4">
    <name type="scientific">Thermoclostridium stercorarium subsp. thermolacticum DSM 2910</name>
    <dbReference type="NCBI Taxonomy" id="1121336"/>
    <lineage>
        <taxon>Bacteria</taxon>
        <taxon>Bacillati</taxon>
        <taxon>Bacillota</taxon>
        <taxon>Clostridia</taxon>
        <taxon>Eubacteriales</taxon>
        <taxon>Oscillospiraceae</taxon>
        <taxon>Thermoclostridium</taxon>
    </lineage>
</organism>
<dbReference type="RefSeq" id="WP_054632811.1">
    <property type="nucleotide sequence ID" value="NZ_CP014672.1"/>
</dbReference>
<reference evidence="3 4" key="1">
    <citation type="submission" date="2016-02" db="EMBL/GenBank/DDBJ databases">
        <title>Comparison of Clostridium stercorarium subspecies using comparative genomics and transcriptomics.</title>
        <authorList>
            <person name="Schellenberg J."/>
            <person name="Thallinger G."/>
            <person name="Levin D.B."/>
            <person name="Zhang X."/>
            <person name="Alvare G."/>
            <person name="Fristensky B."/>
            <person name="Sparling R."/>
        </authorList>
    </citation>
    <scope>NUCLEOTIDE SEQUENCE [LARGE SCALE GENOMIC DNA]</scope>
    <source>
        <strain evidence="3 4">DSM 2910</strain>
    </source>
</reference>
<keyword evidence="1" id="KW-0472">Membrane</keyword>
<accession>A0A1B1YDG5</accession>
<keyword evidence="1" id="KW-1133">Transmembrane helix</keyword>
<dbReference type="Pfam" id="PF16982">
    <property type="entry name" value="Flp1_like"/>
    <property type="match status" value="1"/>
</dbReference>
<evidence type="ECO:0000313" key="3">
    <source>
        <dbReference type="EMBL" id="ANW98800.1"/>
    </source>
</evidence>
<dbReference type="InterPro" id="IPR031564">
    <property type="entry name" value="Flp1-like"/>
</dbReference>
<proteinExistence type="predicted"/>
<evidence type="ECO:0000259" key="2">
    <source>
        <dbReference type="Pfam" id="PF16982"/>
    </source>
</evidence>
<feature type="transmembrane region" description="Helical" evidence="1">
    <location>
        <begin position="14"/>
        <end position="34"/>
    </location>
</feature>